<dbReference type="Gene3D" id="3.10.350.10">
    <property type="entry name" value="LysM domain"/>
    <property type="match status" value="1"/>
</dbReference>
<proteinExistence type="predicted"/>
<sequence>MRTSAVRRTERNDPQFDDPGPHDTGSGARRTGTTHLVRRPHEAADRRLPVRPDAGIVDYRRVPVRVSRVPHRPAEVTRTRPGTVLATALLTALVTAGLLGIAHLRTSQVAAGAARTDVTVVQAGESLGDVAARVAPGVSRSEAIERILDLNAMPDGRLRTGQTLLVPASAPR</sequence>
<dbReference type="InterPro" id="IPR036779">
    <property type="entry name" value="LysM_dom_sf"/>
</dbReference>
<protein>
    <submittedName>
        <fullName evidence="4">LysM peptidoglycan-binding domain-containing protein</fullName>
    </submittedName>
</protein>
<feature type="region of interest" description="Disordered" evidence="1">
    <location>
        <begin position="1"/>
        <end position="49"/>
    </location>
</feature>
<feature type="domain" description="LysM" evidence="3">
    <location>
        <begin position="120"/>
        <end position="167"/>
    </location>
</feature>
<feature type="compositionally biased region" description="Basic and acidic residues" evidence="1">
    <location>
        <begin position="39"/>
        <end position="49"/>
    </location>
</feature>
<gene>
    <name evidence="4" type="ORF">QT969_17520</name>
</gene>
<evidence type="ECO:0000256" key="1">
    <source>
        <dbReference type="SAM" id="MobiDB-lite"/>
    </source>
</evidence>
<keyword evidence="2" id="KW-0812">Transmembrane</keyword>
<evidence type="ECO:0000313" key="5">
    <source>
        <dbReference type="Proteomes" id="UP001233164"/>
    </source>
</evidence>
<keyword evidence="2" id="KW-1133">Transmembrane helix</keyword>
<evidence type="ECO:0000259" key="3">
    <source>
        <dbReference type="Pfam" id="PF01476"/>
    </source>
</evidence>
<organism evidence="4 5">
    <name type="scientific">Rhodococcus indonesiensis</name>
    <dbReference type="NCBI Taxonomy" id="3055869"/>
    <lineage>
        <taxon>Bacteria</taxon>
        <taxon>Bacillati</taxon>
        <taxon>Actinomycetota</taxon>
        <taxon>Actinomycetes</taxon>
        <taxon>Mycobacteriales</taxon>
        <taxon>Nocardiaceae</taxon>
        <taxon>Rhodococcus</taxon>
    </lineage>
</organism>
<evidence type="ECO:0000313" key="4">
    <source>
        <dbReference type="EMBL" id="MDM7490082.1"/>
    </source>
</evidence>
<accession>A0ABT7RQZ8</accession>
<reference evidence="4 5" key="1">
    <citation type="submission" date="2023-06" db="EMBL/GenBank/DDBJ databases">
        <title>Rhodococcus indonesiensis sp. nov a new member of the Rhodococcus ruber lineage isolated from a sediment of neutral hot spring.</title>
        <authorList>
            <person name="Kusuma A.B."/>
            <person name="Fenylestari G."/>
            <person name="Ammar F."/>
            <person name="Nouioui I."/>
            <person name="Goodfellow M."/>
        </authorList>
    </citation>
    <scope>NUCLEOTIDE SEQUENCE [LARGE SCALE GENOMIC DNA]</scope>
    <source>
        <strain evidence="4 5">CSLK01-03</strain>
    </source>
</reference>
<evidence type="ECO:0000256" key="2">
    <source>
        <dbReference type="SAM" id="Phobius"/>
    </source>
</evidence>
<dbReference type="RefSeq" id="WP_289380390.1">
    <property type="nucleotide sequence ID" value="NZ_JAUBOF010000068.1"/>
</dbReference>
<dbReference type="EMBL" id="JAUBOF010000068">
    <property type="protein sequence ID" value="MDM7490082.1"/>
    <property type="molecule type" value="Genomic_DNA"/>
</dbReference>
<dbReference type="InterPro" id="IPR018392">
    <property type="entry name" value="LysM"/>
</dbReference>
<dbReference type="Pfam" id="PF01476">
    <property type="entry name" value="LysM"/>
    <property type="match status" value="1"/>
</dbReference>
<name>A0ABT7RQZ8_9NOCA</name>
<feature type="transmembrane region" description="Helical" evidence="2">
    <location>
        <begin position="82"/>
        <end position="104"/>
    </location>
</feature>
<dbReference type="Proteomes" id="UP001233164">
    <property type="component" value="Unassembled WGS sequence"/>
</dbReference>
<keyword evidence="5" id="KW-1185">Reference proteome</keyword>
<comment type="caution">
    <text evidence="4">The sequence shown here is derived from an EMBL/GenBank/DDBJ whole genome shotgun (WGS) entry which is preliminary data.</text>
</comment>
<keyword evidence="2" id="KW-0472">Membrane</keyword>